<dbReference type="STRING" id="588602.SAMN04487991_3017"/>
<proteinExistence type="predicted"/>
<evidence type="ECO:0000313" key="2">
    <source>
        <dbReference type="Proteomes" id="UP000199630"/>
    </source>
</evidence>
<reference evidence="2" key="1">
    <citation type="submission" date="2016-10" db="EMBL/GenBank/DDBJ databases">
        <authorList>
            <person name="Varghese N."/>
            <person name="Submissions S."/>
        </authorList>
    </citation>
    <scope>NUCLEOTIDE SEQUENCE [LARGE SCALE GENOMIC DNA]</scope>
    <source>
        <strain evidence="2">DSM 26471</strain>
    </source>
</reference>
<sequence length="238" mass="27177">MDDDIHLSETGRKRIAERAAAFARLDLAKAWRTLGVEGDCPATFEVDMSEAMSFYSPGPDQKVSLDAKTRTPIYRKLEKTIAGLQDQLDEMHDHIVWEIDAASTGIEPEDFEETLPEDYEGLSFGGYHIHLLIDRLATFSDILDEAKRVHDKPKGKPKQNETLSDTIKELGYVFKKYTGQEPMTGYRFDDWNGIDDAQVYQGPFFDLLHLVFWSMYGHENPTSHVLGDTARRAFNLRK</sequence>
<keyword evidence="2" id="KW-1185">Reference proteome</keyword>
<name>A0A1I3UHP7_9RHOB</name>
<gene>
    <name evidence="1" type="ORF">SAMN04487991_3017</name>
</gene>
<evidence type="ECO:0000313" key="1">
    <source>
        <dbReference type="EMBL" id="SFJ81376.1"/>
    </source>
</evidence>
<dbReference type="RefSeq" id="WP_090061535.1">
    <property type="nucleotide sequence ID" value="NZ_FORH01000006.1"/>
</dbReference>
<dbReference type="Proteomes" id="UP000199630">
    <property type="component" value="Unassembled WGS sequence"/>
</dbReference>
<dbReference type="EMBL" id="FORH01000006">
    <property type="protein sequence ID" value="SFJ81376.1"/>
    <property type="molecule type" value="Genomic_DNA"/>
</dbReference>
<accession>A0A1I3UHP7</accession>
<dbReference type="AlphaFoldDB" id="A0A1I3UHP7"/>
<protein>
    <submittedName>
        <fullName evidence="1">Uncharacterized protein</fullName>
    </submittedName>
</protein>
<organism evidence="1 2">
    <name type="scientific">Celeribacter neptunius</name>
    <dbReference type="NCBI Taxonomy" id="588602"/>
    <lineage>
        <taxon>Bacteria</taxon>
        <taxon>Pseudomonadati</taxon>
        <taxon>Pseudomonadota</taxon>
        <taxon>Alphaproteobacteria</taxon>
        <taxon>Rhodobacterales</taxon>
        <taxon>Roseobacteraceae</taxon>
        <taxon>Celeribacter</taxon>
    </lineage>
</organism>